<protein>
    <recommendedName>
        <fullName evidence="4">Alginate lyase 2 domain-containing protein</fullName>
    </recommendedName>
</protein>
<dbReference type="HOGENOM" id="CLU_1034890_0_0_1"/>
<dbReference type="Pfam" id="PF14099">
    <property type="entry name" value="Polysacc_lyase"/>
    <property type="match status" value="1"/>
</dbReference>
<dbReference type="InterPro" id="IPR025975">
    <property type="entry name" value="Polysacc_lyase"/>
</dbReference>
<keyword evidence="1" id="KW-0732">Signal</keyword>
<accession>A0A084ANE3</accession>
<evidence type="ECO:0000313" key="2">
    <source>
        <dbReference type="EMBL" id="KEY66822.1"/>
    </source>
</evidence>
<keyword evidence="3" id="KW-1185">Reference proteome</keyword>
<dbReference type="Proteomes" id="UP000028045">
    <property type="component" value="Unassembled WGS sequence"/>
</dbReference>
<feature type="chain" id="PRO_5001771120" description="Alginate lyase 2 domain-containing protein" evidence="1">
    <location>
        <begin position="20"/>
        <end position="233"/>
    </location>
</feature>
<evidence type="ECO:0008006" key="4">
    <source>
        <dbReference type="Google" id="ProtNLM"/>
    </source>
</evidence>
<dbReference type="Gene3D" id="2.60.120.200">
    <property type="match status" value="1"/>
</dbReference>
<gene>
    <name evidence="2" type="ORF">S7711_11551</name>
</gene>
<proteinExistence type="predicted"/>
<reference evidence="2 3" key="1">
    <citation type="journal article" date="2014" name="BMC Genomics">
        <title>Comparative genome sequencing reveals chemotype-specific gene clusters in the toxigenic black mold Stachybotrys.</title>
        <authorList>
            <person name="Semeiks J."/>
            <person name="Borek D."/>
            <person name="Otwinowski Z."/>
            <person name="Grishin N.V."/>
        </authorList>
    </citation>
    <scope>NUCLEOTIDE SEQUENCE [LARGE SCALE GENOMIC DNA]</scope>
    <source>
        <strain evidence="3">CBS 109288 / IBT 7711</strain>
    </source>
</reference>
<dbReference type="OrthoDB" id="2896006at2759"/>
<organism evidence="2 3">
    <name type="scientific">Stachybotrys chartarum (strain CBS 109288 / IBT 7711)</name>
    <name type="common">Toxic black mold</name>
    <name type="synonym">Stilbospora chartarum</name>
    <dbReference type="NCBI Taxonomy" id="1280523"/>
    <lineage>
        <taxon>Eukaryota</taxon>
        <taxon>Fungi</taxon>
        <taxon>Dikarya</taxon>
        <taxon>Ascomycota</taxon>
        <taxon>Pezizomycotina</taxon>
        <taxon>Sordariomycetes</taxon>
        <taxon>Hypocreomycetidae</taxon>
        <taxon>Hypocreales</taxon>
        <taxon>Stachybotryaceae</taxon>
        <taxon>Stachybotrys</taxon>
    </lineage>
</organism>
<dbReference type="EMBL" id="KL648643">
    <property type="protein sequence ID" value="KEY66822.1"/>
    <property type="molecule type" value="Genomic_DNA"/>
</dbReference>
<name>A0A084ANE3_STACB</name>
<evidence type="ECO:0000256" key="1">
    <source>
        <dbReference type="SAM" id="SignalP"/>
    </source>
</evidence>
<dbReference type="AlphaFoldDB" id="A0A084ANE3"/>
<sequence>MSFYKLVWAGATLLFFVQAQDIGLAKRPSYAQVVNGEVEAFFDERDYDDTRVDRGIELCANTTPVYKELWHGFSLLVPQTYPYNKQSIVAQHFCHGGCSSWCASIDIEDNQMYLDHRFACADSALTTAVLLEDIPRDTWHDFLINARFSLEGNGRYVVYLGGKVIHEVASIQLGFDGEWTSGDRMTNGVGFKNGQYNADASLYTNETRTLYFDNIAWYNVDDGQTDGYETVSK</sequence>
<evidence type="ECO:0000313" key="3">
    <source>
        <dbReference type="Proteomes" id="UP000028045"/>
    </source>
</evidence>
<feature type="signal peptide" evidence="1">
    <location>
        <begin position="1"/>
        <end position="19"/>
    </location>
</feature>